<dbReference type="Gene3D" id="3.40.50.11840">
    <property type="entry name" value="Diphthamide synthesis DPH1/DPH2 domain 1"/>
    <property type="match status" value="1"/>
</dbReference>
<dbReference type="NCBIfam" id="TIGR00272">
    <property type="entry name" value="DPH2"/>
    <property type="match status" value="1"/>
</dbReference>
<dbReference type="GO" id="GO:0051536">
    <property type="term" value="F:iron-sulfur cluster binding"/>
    <property type="evidence" value="ECO:0007669"/>
    <property type="project" value="UniProtKB-KW"/>
</dbReference>
<dbReference type="GO" id="GO:0090560">
    <property type="term" value="F:2-(3-amino-3-carboxypropyl)histidine synthase activity"/>
    <property type="evidence" value="ECO:0007669"/>
    <property type="project" value="InterPro"/>
</dbReference>
<evidence type="ECO:0000256" key="8">
    <source>
        <dbReference type="RuleBase" id="RU364133"/>
    </source>
</evidence>
<evidence type="ECO:0000256" key="3">
    <source>
        <dbReference type="ARBA" id="ARBA00006179"/>
    </source>
</evidence>
<comment type="caution">
    <text evidence="9">The sequence shown here is derived from an EMBL/GenBank/DDBJ whole genome shotgun (WGS) entry which is preliminary data.</text>
</comment>
<keyword evidence="5 8" id="KW-0479">Metal-binding</keyword>
<evidence type="ECO:0000256" key="4">
    <source>
        <dbReference type="ARBA" id="ARBA00021914"/>
    </source>
</evidence>
<dbReference type="UniPathway" id="UPA00559"/>
<organism evidence="9 10">
    <name type="scientific">Polysphondylium violaceum</name>
    <dbReference type="NCBI Taxonomy" id="133409"/>
    <lineage>
        <taxon>Eukaryota</taxon>
        <taxon>Amoebozoa</taxon>
        <taxon>Evosea</taxon>
        <taxon>Eumycetozoa</taxon>
        <taxon>Dictyostelia</taxon>
        <taxon>Dictyosteliales</taxon>
        <taxon>Dictyosteliaceae</taxon>
        <taxon>Polysphondylium</taxon>
    </lineage>
</organism>
<dbReference type="GO" id="GO:0017183">
    <property type="term" value="P:protein histidyl modification to diphthamide"/>
    <property type="evidence" value="ECO:0007669"/>
    <property type="project" value="UniProtKB-UniPathway"/>
</dbReference>
<comment type="similarity">
    <text evidence="3 8">Belongs to the DPH1/DPH2 family. DPH2 subfamily.</text>
</comment>
<dbReference type="PANTHER" id="PTHR10762">
    <property type="entry name" value="DIPHTHAMIDE BIOSYNTHESIS PROTEIN"/>
    <property type="match status" value="1"/>
</dbReference>
<dbReference type="FunFam" id="3.40.50.11840:FF:000002">
    <property type="entry name" value="2-(3-amino-3-carboxypropyl)histidine synthase subunit 2"/>
    <property type="match status" value="1"/>
</dbReference>
<evidence type="ECO:0000256" key="2">
    <source>
        <dbReference type="ARBA" id="ARBA00005156"/>
    </source>
</evidence>
<protein>
    <recommendedName>
        <fullName evidence="4 8">2-(3-amino-3-carboxypropyl)histidine synthase subunit 2</fullName>
    </recommendedName>
</protein>
<dbReference type="EMBL" id="AJWJ01000012">
    <property type="protein sequence ID" value="KAF2078069.1"/>
    <property type="molecule type" value="Genomic_DNA"/>
</dbReference>
<evidence type="ECO:0000313" key="9">
    <source>
        <dbReference type="EMBL" id="KAF2078069.1"/>
    </source>
</evidence>
<evidence type="ECO:0000256" key="5">
    <source>
        <dbReference type="ARBA" id="ARBA00022723"/>
    </source>
</evidence>
<dbReference type="InterPro" id="IPR042265">
    <property type="entry name" value="DPH1/DPH2_3"/>
</dbReference>
<dbReference type="InterPro" id="IPR010014">
    <property type="entry name" value="DHP2"/>
</dbReference>
<gene>
    <name evidence="9" type="ORF">CYY_000620</name>
</gene>
<dbReference type="SFLD" id="SFLDS00032">
    <property type="entry name" value="Radical_SAM_3-amino-3-carboxyp"/>
    <property type="match status" value="1"/>
</dbReference>
<sequence>MSDESTSHVIPTFSTESFNVSSNRDVMEDTGMGDAEHIPTESQFDAGEYDFDTYFQIDESIRVIKQYSFNKVALQIPDYLLWASSRISNSIQQQVPTTKAFVLGDTSYGSCCVDEVTSSHLRSDFIIHYGHSCLSPSSKIPVQYVFGMKKDLDIQQLKDTIAKDSSQKYIVLYELFYHHQRDQLVNEFKDNQNIVIGDIALYNNIFNNLKNNNNSNNNNNKVEEEENKDCCSKSNSCCSTTTTTTSNCNNNNRDSCCSTTTNNDSCCKSTISTSTSTTTKDITNSNSVMIQDNEFIVKILGRSVTIPKDNDNSNSLDVNSIIKGYNFLWIGQECITLTNLLMNFNQNNVYRYNPKQNKLDRETLPRNKSLMRRYHISEKCKDANIIGIVVATLAVEKYAETIDGLKKLILKSGKKPYVFVVGRLNVPKLANFSEIDIYVVVACPENTVIDSKDYYKPIATPFELNLALRGKQWTGEYETDFGRVFPNLIEDIDADERYRAEDEASDDEGNKIHFSLVSGKIVHSTNTAASSVAAPSETSLVAADDAFKQLSVAQDHHTQRTYKGLDMRIGETPITAAVTGLSGVPRNYDTDKQNLQ</sequence>
<accession>A0A8J4Q4H5</accession>
<dbReference type="PANTHER" id="PTHR10762:SF2">
    <property type="entry name" value="2-(3-AMINO-3-CARBOXYPROPYL)HISTIDINE SYNTHASE SUBUNIT 2"/>
    <property type="match status" value="1"/>
</dbReference>
<dbReference type="SFLD" id="SFLDF00408">
    <property type="entry name" value="Diphthamide_biosynthesis_famil"/>
    <property type="match status" value="1"/>
</dbReference>
<dbReference type="NCBIfam" id="TIGR00322">
    <property type="entry name" value="diphth2_R"/>
    <property type="match status" value="2"/>
</dbReference>
<dbReference type="OrthoDB" id="449241at2759"/>
<dbReference type="FunFam" id="3.40.50.11860:FF:000001">
    <property type="entry name" value="2-(3-amino-3-carboxypropyl)histidine synthase subunit 2"/>
    <property type="match status" value="1"/>
</dbReference>
<dbReference type="Gene3D" id="3.40.50.11860">
    <property type="entry name" value="Diphthamide synthesis DPH1/DPH2 domain 3"/>
    <property type="match status" value="1"/>
</dbReference>
<dbReference type="Proteomes" id="UP000695562">
    <property type="component" value="Unassembled WGS sequence"/>
</dbReference>
<comment type="function">
    <text evidence="8">Required for the first step of diphthamide biosynthesis, a post-translational modification of histidine which occurs in elongation factor 2. DPH1 and DPH2 transfer a 3-amino-3-carboxypropyl (ACP) group from S-adenosyl-L-methionine (SAM) to a histidine residue, the reaction is assisted by a reduction system comprising DPH3 and a NADH-dependent reductase. Facilitates the reduction of the catalytic iron-sulfur cluster found in the DPH1 subunit.</text>
</comment>
<evidence type="ECO:0000256" key="7">
    <source>
        <dbReference type="ARBA" id="ARBA00023014"/>
    </source>
</evidence>
<dbReference type="SFLD" id="SFLDG01121">
    <property type="entry name" value="Diphthamide_biosynthesis"/>
    <property type="match status" value="1"/>
</dbReference>
<dbReference type="GO" id="GO:0046872">
    <property type="term" value="F:metal ion binding"/>
    <property type="evidence" value="ECO:0007669"/>
    <property type="project" value="UniProtKB-KW"/>
</dbReference>
<reference evidence="9" key="1">
    <citation type="submission" date="2020-01" db="EMBL/GenBank/DDBJ databases">
        <title>Development of genomics and gene disruption for Polysphondylium violaceum indicates a role for the polyketide synthase stlB in stalk morphogenesis.</title>
        <authorList>
            <person name="Narita B."/>
            <person name="Kawabe Y."/>
            <person name="Kin K."/>
            <person name="Saito T."/>
            <person name="Gibbs R."/>
            <person name="Kuspa A."/>
            <person name="Muzny D."/>
            <person name="Queller D."/>
            <person name="Richards S."/>
            <person name="Strassman J."/>
            <person name="Sucgang R."/>
            <person name="Worley K."/>
            <person name="Schaap P."/>
        </authorList>
    </citation>
    <scope>NUCLEOTIDE SEQUENCE</scope>
    <source>
        <strain evidence="9">QSvi11</strain>
    </source>
</reference>
<proteinExistence type="inferred from homology"/>
<evidence type="ECO:0000256" key="1">
    <source>
        <dbReference type="ARBA" id="ARBA00001966"/>
    </source>
</evidence>
<keyword evidence="6 8" id="KW-0408">Iron</keyword>
<comment type="cofactor">
    <cofactor evidence="1">
        <name>[4Fe-4S] cluster</name>
        <dbReference type="ChEBI" id="CHEBI:49883"/>
    </cofactor>
</comment>
<comment type="pathway">
    <text evidence="2 8">Protein modification; peptidyl-diphthamide biosynthesis.</text>
</comment>
<dbReference type="InterPro" id="IPR042263">
    <property type="entry name" value="DPH1/DPH2_1"/>
</dbReference>
<dbReference type="AlphaFoldDB" id="A0A8J4Q4H5"/>
<evidence type="ECO:0000313" key="10">
    <source>
        <dbReference type="Proteomes" id="UP000695562"/>
    </source>
</evidence>
<dbReference type="Pfam" id="PF01866">
    <property type="entry name" value="Diphthamide_syn"/>
    <property type="match status" value="2"/>
</dbReference>
<dbReference type="InterPro" id="IPR016435">
    <property type="entry name" value="DPH1/DPH2"/>
</dbReference>
<keyword evidence="7 8" id="KW-0411">Iron-sulfur</keyword>
<evidence type="ECO:0000256" key="6">
    <source>
        <dbReference type="ARBA" id="ARBA00023004"/>
    </source>
</evidence>
<keyword evidence="10" id="KW-1185">Reference proteome</keyword>
<name>A0A8J4Q4H5_9MYCE</name>